<feature type="compositionally biased region" description="Basic and acidic residues" evidence="1">
    <location>
        <begin position="1"/>
        <end position="28"/>
    </location>
</feature>
<feature type="compositionally biased region" description="Basic residues" evidence="1">
    <location>
        <begin position="36"/>
        <end position="47"/>
    </location>
</feature>
<proteinExistence type="predicted"/>
<dbReference type="EMBL" id="ML143391">
    <property type="protein sequence ID" value="TBU33364.1"/>
    <property type="molecule type" value="Genomic_DNA"/>
</dbReference>
<feature type="region of interest" description="Disordered" evidence="1">
    <location>
        <begin position="1"/>
        <end position="80"/>
    </location>
</feature>
<evidence type="ECO:0000256" key="1">
    <source>
        <dbReference type="SAM" id="MobiDB-lite"/>
    </source>
</evidence>
<organism evidence="2">
    <name type="scientific">Dichomitus squalens</name>
    <dbReference type="NCBI Taxonomy" id="114155"/>
    <lineage>
        <taxon>Eukaryota</taxon>
        <taxon>Fungi</taxon>
        <taxon>Dikarya</taxon>
        <taxon>Basidiomycota</taxon>
        <taxon>Agaricomycotina</taxon>
        <taxon>Agaricomycetes</taxon>
        <taxon>Polyporales</taxon>
        <taxon>Polyporaceae</taxon>
        <taxon>Dichomitus</taxon>
    </lineage>
</organism>
<dbReference type="AlphaFoldDB" id="A0A4Q9MYZ3"/>
<dbReference type="Proteomes" id="UP000292957">
    <property type="component" value="Unassembled WGS sequence"/>
</dbReference>
<sequence length="137" mass="15793">MDSDAHKIGTTVRQDDKRLWRRREEQKRANGWRKTEMRRKGRNKVDRRKGLNEGGAGPRDKVGRQVARDHAGKRHLGGPSLRSEKEALLGLCCGLCLEIEACCWSDEETRLERVERLVRQRQKVEGEEGGLGGRYDR</sequence>
<evidence type="ECO:0000313" key="2">
    <source>
        <dbReference type="EMBL" id="TBU33364.1"/>
    </source>
</evidence>
<gene>
    <name evidence="2" type="ORF">BD311DRAFT_433216</name>
</gene>
<protein>
    <submittedName>
        <fullName evidence="2">Uncharacterized protein</fullName>
    </submittedName>
</protein>
<accession>A0A4Q9MYZ3</accession>
<reference evidence="2" key="1">
    <citation type="submission" date="2019-01" db="EMBL/GenBank/DDBJ databases">
        <title>Draft genome sequences of three monokaryotic isolates of the white-rot basidiomycete fungus Dichomitus squalens.</title>
        <authorList>
            <consortium name="DOE Joint Genome Institute"/>
            <person name="Lopez S.C."/>
            <person name="Andreopoulos B."/>
            <person name="Pangilinan J."/>
            <person name="Lipzen A."/>
            <person name="Riley R."/>
            <person name="Ahrendt S."/>
            <person name="Ng V."/>
            <person name="Barry K."/>
            <person name="Daum C."/>
            <person name="Grigoriev I.V."/>
            <person name="Hilden K.S."/>
            <person name="Makela M.R."/>
            <person name="de Vries R.P."/>
        </authorList>
    </citation>
    <scope>NUCLEOTIDE SEQUENCE [LARGE SCALE GENOMIC DNA]</scope>
    <source>
        <strain evidence="2">OM18370.1</strain>
    </source>
</reference>
<feature type="compositionally biased region" description="Basic and acidic residues" evidence="1">
    <location>
        <begin position="58"/>
        <end position="70"/>
    </location>
</feature>
<name>A0A4Q9MYZ3_9APHY</name>